<organism evidence="1 2">
    <name type="scientific">Portunus trituberculatus</name>
    <name type="common">Swimming crab</name>
    <name type="synonym">Neptunus trituberculatus</name>
    <dbReference type="NCBI Taxonomy" id="210409"/>
    <lineage>
        <taxon>Eukaryota</taxon>
        <taxon>Metazoa</taxon>
        <taxon>Ecdysozoa</taxon>
        <taxon>Arthropoda</taxon>
        <taxon>Crustacea</taxon>
        <taxon>Multicrustacea</taxon>
        <taxon>Malacostraca</taxon>
        <taxon>Eumalacostraca</taxon>
        <taxon>Eucarida</taxon>
        <taxon>Decapoda</taxon>
        <taxon>Pleocyemata</taxon>
        <taxon>Brachyura</taxon>
        <taxon>Eubrachyura</taxon>
        <taxon>Portunoidea</taxon>
        <taxon>Portunidae</taxon>
        <taxon>Portuninae</taxon>
        <taxon>Portunus</taxon>
    </lineage>
</organism>
<name>A0A5B7EQU6_PORTR</name>
<evidence type="ECO:0000313" key="2">
    <source>
        <dbReference type="Proteomes" id="UP000324222"/>
    </source>
</evidence>
<accession>A0A5B7EQU6</accession>
<gene>
    <name evidence="1" type="ORF">E2C01_029984</name>
</gene>
<proteinExistence type="predicted"/>
<evidence type="ECO:0000313" key="1">
    <source>
        <dbReference type="EMBL" id="MPC36522.1"/>
    </source>
</evidence>
<dbReference type="EMBL" id="VSRR010003539">
    <property type="protein sequence ID" value="MPC36522.1"/>
    <property type="molecule type" value="Genomic_DNA"/>
</dbReference>
<comment type="caution">
    <text evidence="1">The sequence shown here is derived from an EMBL/GenBank/DDBJ whole genome shotgun (WGS) entry which is preliminary data.</text>
</comment>
<dbReference type="Proteomes" id="UP000324222">
    <property type="component" value="Unassembled WGS sequence"/>
</dbReference>
<keyword evidence="2" id="KW-1185">Reference proteome</keyword>
<reference evidence="1 2" key="1">
    <citation type="submission" date="2019-05" db="EMBL/GenBank/DDBJ databases">
        <title>Another draft genome of Portunus trituberculatus and its Hox gene families provides insights of decapod evolution.</title>
        <authorList>
            <person name="Jeong J.-H."/>
            <person name="Song I."/>
            <person name="Kim S."/>
            <person name="Choi T."/>
            <person name="Kim D."/>
            <person name="Ryu S."/>
            <person name="Kim W."/>
        </authorList>
    </citation>
    <scope>NUCLEOTIDE SEQUENCE [LARGE SCALE GENOMIC DNA]</scope>
    <source>
        <tissue evidence="1">Muscle</tissue>
    </source>
</reference>
<dbReference type="AlphaFoldDB" id="A0A5B7EQU6"/>
<protein>
    <submittedName>
        <fullName evidence="1">Uncharacterized protein</fullName>
    </submittedName>
</protein>
<sequence length="25" mass="3158">MFARHTSSKWCYFWATVALLWYMEE</sequence>